<keyword evidence="8" id="KW-0576">Peroxisome</keyword>
<evidence type="ECO:0000313" key="20">
    <source>
        <dbReference type="Proteomes" id="UP000192927"/>
    </source>
</evidence>
<dbReference type="InterPro" id="IPR012000">
    <property type="entry name" value="Thiamin_PyroP_enz_cen_dom"/>
</dbReference>
<dbReference type="InterPro" id="IPR045025">
    <property type="entry name" value="HACL1-like"/>
</dbReference>
<evidence type="ECO:0000256" key="15">
    <source>
        <dbReference type="RuleBase" id="RU362132"/>
    </source>
</evidence>
<dbReference type="Pfam" id="PF02776">
    <property type="entry name" value="TPP_enzyme_N"/>
    <property type="match status" value="1"/>
</dbReference>
<evidence type="ECO:0000256" key="10">
    <source>
        <dbReference type="ARBA" id="ARBA00044451"/>
    </source>
</evidence>
<evidence type="ECO:0000259" key="16">
    <source>
        <dbReference type="Pfam" id="PF00205"/>
    </source>
</evidence>
<evidence type="ECO:0000256" key="13">
    <source>
        <dbReference type="ARBA" id="ARBA00059692"/>
    </source>
</evidence>
<evidence type="ECO:0000256" key="3">
    <source>
        <dbReference type="ARBA" id="ARBA00004253"/>
    </source>
</evidence>
<comment type="catalytic activity">
    <reaction evidence="10">
        <text>a 2-hydroxy-3-methyl fatty acyl-CoA = a 2-methyl-branched fatty aldehyde + formyl-CoA</text>
        <dbReference type="Rhea" id="RHEA:25375"/>
        <dbReference type="ChEBI" id="CHEBI:49188"/>
        <dbReference type="ChEBI" id="CHEBI:57376"/>
        <dbReference type="ChEBI" id="CHEBI:58783"/>
        <dbReference type="EC" id="4.1.2.63"/>
    </reaction>
    <physiologicalReaction direction="left-to-right" evidence="10">
        <dbReference type="Rhea" id="RHEA:25376"/>
    </physiologicalReaction>
</comment>
<keyword evidence="7 15" id="KW-0786">Thiamine pyrophosphate</keyword>
<feature type="domain" description="Thiamine pyrophosphate enzyme N-terminal TPP-binding" evidence="18">
    <location>
        <begin position="6"/>
        <end position="120"/>
    </location>
</feature>
<keyword evidence="9 19" id="KW-0456">Lyase</keyword>
<dbReference type="FunFam" id="3.40.50.1220:FF:000006">
    <property type="entry name" value="2-hydroxyacyl-CoA lyase 1"/>
    <property type="match status" value="1"/>
</dbReference>
<evidence type="ECO:0000256" key="11">
    <source>
        <dbReference type="ARBA" id="ARBA00044454"/>
    </source>
</evidence>
<dbReference type="InterPro" id="IPR029035">
    <property type="entry name" value="DHS-like_NAD/FAD-binding_dom"/>
</dbReference>
<evidence type="ECO:0000256" key="14">
    <source>
        <dbReference type="ARBA" id="ARBA00070390"/>
    </source>
</evidence>
<comment type="similarity">
    <text evidence="4 15">Belongs to the TPP enzyme family.</text>
</comment>
<dbReference type="PANTHER" id="PTHR43710">
    <property type="entry name" value="2-HYDROXYACYL-COA LYASE"/>
    <property type="match status" value="1"/>
</dbReference>
<dbReference type="PANTHER" id="PTHR43710:SF2">
    <property type="entry name" value="2-HYDROXYACYL-COA LYASE 1"/>
    <property type="match status" value="1"/>
</dbReference>
<dbReference type="GO" id="GO:0005782">
    <property type="term" value="C:peroxisomal matrix"/>
    <property type="evidence" value="ECO:0007669"/>
    <property type="project" value="UniProtKB-SubCell"/>
</dbReference>
<sequence length="602" mass="63810">MTTPPTGAQIIARALRDLGVTVLFGIVGIPVVEIAEEAINLGIRFIGFRNEQAASYAASAYGYLTGRPGVCLVVGGPGVLHAMAGIGNSHANAFPLLLLAGSSESHLTARGAFQELDAISLLTPHTNLALRPSSLAFIPSTFQTAYRSAWYGRPGTGFVDLPADIIQGVIEPEEEEDMQAASRVPDVPKGGAEEGRLFKISQLLKSAKAPLIVIGKGAAYARAENEIRALVSQTQIPFLPTPMGKGVIADSHPLNAASARSTALKEADVVLVLGARLNWILHFGSPPKWSPHAQFIQVDISASEIGRNGSDAALGIVGDVGVVASQLQRQLGDWHFSASSSPYTQHLQATKSKNEARAAQLAQEDKNPMTYARVFDIIKSTLHALSPPDDGAIVYISEGANTMDISRSVFPVSHPRLRLDAGTYATMGVGLGYAIAAHAAYNGAAAEGEARPDAAKRKKKIVCLEGDSAFGFSAMEVETMARYGMDVLIFVVNNGGVYHGDSDDAEEWLGMQRRTREGCREGGLRSTSLGWEVGYEKLAEACGGKGFLVREAGELERATREGFAWGGVCVVNVVVEAGSAKKLEFGWQASTKKGKGKKGARL</sequence>
<dbReference type="GO" id="GO:0001561">
    <property type="term" value="P:fatty acid alpha-oxidation"/>
    <property type="evidence" value="ECO:0007669"/>
    <property type="project" value="TreeGrafter"/>
</dbReference>
<accession>A0A1W5DBU5</accession>
<dbReference type="SUPFAM" id="SSF52518">
    <property type="entry name" value="Thiamin diphosphate-binding fold (THDP-binding)"/>
    <property type="match status" value="2"/>
</dbReference>
<dbReference type="GO" id="GO:0000287">
    <property type="term" value="F:magnesium ion binding"/>
    <property type="evidence" value="ECO:0007669"/>
    <property type="project" value="InterPro"/>
</dbReference>
<evidence type="ECO:0000256" key="12">
    <source>
        <dbReference type="ARBA" id="ARBA00044518"/>
    </source>
</evidence>
<keyword evidence="20" id="KW-1185">Reference proteome</keyword>
<dbReference type="Gene3D" id="3.40.50.970">
    <property type="match status" value="2"/>
</dbReference>
<feature type="domain" description="Thiamine pyrophosphate enzyme TPP-binding" evidence="17">
    <location>
        <begin position="399"/>
        <end position="573"/>
    </location>
</feature>
<organism evidence="19 20">
    <name type="scientific">Lasallia pustulata</name>
    <dbReference type="NCBI Taxonomy" id="136370"/>
    <lineage>
        <taxon>Eukaryota</taxon>
        <taxon>Fungi</taxon>
        <taxon>Dikarya</taxon>
        <taxon>Ascomycota</taxon>
        <taxon>Pezizomycotina</taxon>
        <taxon>Lecanoromycetes</taxon>
        <taxon>OSLEUM clade</taxon>
        <taxon>Umbilicariomycetidae</taxon>
        <taxon>Umbilicariales</taxon>
        <taxon>Umbilicariaceae</taxon>
        <taxon>Lasallia</taxon>
    </lineage>
</organism>
<dbReference type="EC" id="4.1.2.63" evidence="12"/>
<evidence type="ECO:0000256" key="8">
    <source>
        <dbReference type="ARBA" id="ARBA00023140"/>
    </source>
</evidence>
<dbReference type="InterPro" id="IPR029061">
    <property type="entry name" value="THDP-binding"/>
</dbReference>
<dbReference type="Proteomes" id="UP000192927">
    <property type="component" value="Unassembled WGS sequence"/>
</dbReference>
<comment type="cofactor">
    <cofactor evidence="1">
        <name>Mg(2+)</name>
        <dbReference type="ChEBI" id="CHEBI:18420"/>
    </cofactor>
</comment>
<dbReference type="FunFam" id="3.40.50.970:FF:000054">
    <property type="entry name" value="Putative 2-hydroxyphytanoyl-CoA lyase"/>
    <property type="match status" value="1"/>
</dbReference>
<dbReference type="InterPro" id="IPR012001">
    <property type="entry name" value="Thiamin_PyroP_enz_TPP-bd_dom"/>
</dbReference>
<dbReference type="Pfam" id="PF02775">
    <property type="entry name" value="TPP_enzyme_C"/>
    <property type="match status" value="1"/>
</dbReference>
<dbReference type="SUPFAM" id="SSF52467">
    <property type="entry name" value="DHS-like NAD/FAD-binding domain"/>
    <property type="match status" value="1"/>
</dbReference>
<evidence type="ECO:0000256" key="7">
    <source>
        <dbReference type="ARBA" id="ARBA00023052"/>
    </source>
</evidence>
<comment type="subcellular location">
    <subcellularLocation>
        <location evidence="3">Peroxisome matrix</location>
    </subcellularLocation>
</comment>
<dbReference type="InterPro" id="IPR011766">
    <property type="entry name" value="TPP_enzyme_TPP-bd"/>
</dbReference>
<protein>
    <recommendedName>
        <fullName evidence="14">2-hydroxyacyl-CoA lyase</fullName>
        <ecNumber evidence="12">4.1.2.63</ecNumber>
    </recommendedName>
</protein>
<dbReference type="FunFam" id="3.40.50.970:FF:000071">
    <property type="entry name" value="2-hydroxyphytanoyl-CoA lyase, putative"/>
    <property type="match status" value="1"/>
</dbReference>
<evidence type="ECO:0000256" key="2">
    <source>
        <dbReference type="ARBA" id="ARBA00001964"/>
    </source>
</evidence>
<evidence type="ECO:0000256" key="4">
    <source>
        <dbReference type="ARBA" id="ARBA00007812"/>
    </source>
</evidence>
<evidence type="ECO:0000256" key="5">
    <source>
        <dbReference type="ARBA" id="ARBA00022723"/>
    </source>
</evidence>
<dbReference type="CDD" id="cd07035">
    <property type="entry name" value="TPP_PYR_POX_like"/>
    <property type="match status" value="1"/>
</dbReference>
<evidence type="ECO:0000259" key="18">
    <source>
        <dbReference type="Pfam" id="PF02776"/>
    </source>
</evidence>
<name>A0A1W5DBU5_9LECA</name>
<dbReference type="EMBL" id="FWEW01003741">
    <property type="protein sequence ID" value="SLM40634.1"/>
    <property type="molecule type" value="Genomic_DNA"/>
</dbReference>
<evidence type="ECO:0000256" key="6">
    <source>
        <dbReference type="ARBA" id="ARBA00022842"/>
    </source>
</evidence>
<comment type="function">
    <text evidence="13">Catalyzes a carbon-carbon cleavage reaction; cleaves a 2-hydroxy-3-methylacyl-CoA into formyl-CoA and a 2-methyl-branched fatty aldehyde.</text>
</comment>
<dbReference type="CDD" id="cd02004">
    <property type="entry name" value="TPP_BZL_OCoD_HPCL"/>
    <property type="match status" value="1"/>
</dbReference>
<dbReference type="GO" id="GO:0030976">
    <property type="term" value="F:thiamine pyrophosphate binding"/>
    <property type="evidence" value="ECO:0007669"/>
    <property type="project" value="InterPro"/>
</dbReference>
<dbReference type="AlphaFoldDB" id="A0A1W5DBU5"/>
<keyword evidence="6" id="KW-0460">Magnesium</keyword>
<feature type="domain" description="Thiamine pyrophosphate enzyme central" evidence="16">
    <location>
        <begin position="199"/>
        <end position="327"/>
    </location>
</feature>
<dbReference type="Gene3D" id="3.40.50.1220">
    <property type="entry name" value="TPP-binding domain"/>
    <property type="match status" value="1"/>
</dbReference>
<dbReference type="GO" id="GO:0106359">
    <property type="term" value="F:2-hydroxyacyl-CoA lyase activity"/>
    <property type="evidence" value="ECO:0007669"/>
    <property type="project" value="UniProtKB-EC"/>
</dbReference>
<proteinExistence type="inferred from homology"/>
<evidence type="ECO:0000256" key="9">
    <source>
        <dbReference type="ARBA" id="ARBA00023239"/>
    </source>
</evidence>
<dbReference type="Pfam" id="PF00205">
    <property type="entry name" value="TPP_enzyme_M"/>
    <property type="match status" value="1"/>
</dbReference>
<evidence type="ECO:0000313" key="19">
    <source>
        <dbReference type="EMBL" id="SLM40634.1"/>
    </source>
</evidence>
<evidence type="ECO:0000256" key="1">
    <source>
        <dbReference type="ARBA" id="ARBA00001946"/>
    </source>
</evidence>
<comment type="cofactor">
    <cofactor evidence="2">
        <name>thiamine diphosphate</name>
        <dbReference type="ChEBI" id="CHEBI:58937"/>
    </cofactor>
</comment>
<keyword evidence="5" id="KW-0479">Metal-binding</keyword>
<comment type="catalytic activity">
    <reaction evidence="11">
        <text>an (R)-2-hydroxy-long-chain-fatty acyl-CoA = a long-chain fatty aldehyde + formyl-CoA</text>
        <dbReference type="Rhea" id="RHEA:67444"/>
        <dbReference type="ChEBI" id="CHEBI:17176"/>
        <dbReference type="ChEBI" id="CHEBI:57376"/>
        <dbReference type="ChEBI" id="CHEBI:170012"/>
        <dbReference type="EC" id="4.1.2.63"/>
    </reaction>
    <physiologicalReaction direction="left-to-right" evidence="11">
        <dbReference type="Rhea" id="RHEA:67445"/>
    </physiologicalReaction>
</comment>
<evidence type="ECO:0000259" key="17">
    <source>
        <dbReference type="Pfam" id="PF02775"/>
    </source>
</evidence>
<reference evidence="20" key="1">
    <citation type="submission" date="2017-03" db="EMBL/GenBank/DDBJ databases">
        <authorList>
            <person name="Sharma R."/>
            <person name="Thines M."/>
        </authorList>
    </citation>
    <scope>NUCLEOTIDE SEQUENCE [LARGE SCALE GENOMIC DNA]</scope>
</reference>